<dbReference type="RefSeq" id="WP_137447673.1">
    <property type="nucleotide sequence ID" value="NZ_SZZH01000001.1"/>
</dbReference>
<dbReference type="PANTHER" id="PTHR46233">
    <property type="entry name" value="HYDROXYACYLGLUTATHIONE HYDROLASE GLOC"/>
    <property type="match status" value="1"/>
</dbReference>
<dbReference type="SMART" id="SM00849">
    <property type="entry name" value="Lactamase_B"/>
    <property type="match status" value="1"/>
</dbReference>
<dbReference type="PANTHER" id="PTHR46233:SF3">
    <property type="entry name" value="HYDROXYACYLGLUTATHIONE HYDROLASE GLOC"/>
    <property type="match status" value="1"/>
</dbReference>
<evidence type="ECO:0000256" key="2">
    <source>
        <dbReference type="ARBA" id="ARBA00022723"/>
    </source>
</evidence>
<proteinExistence type="predicted"/>
<evidence type="ECO:0000256" key="1">
    <source>
        <dbReference type="ARBA" id="ARBA00001947"/>
    </source>
</evidence>
<accession>A0A4U6QJJ7</accession>
<protein>
    <submittedName>
        <fullName evidence="6">MBL fold metallo-hydrolase</fullName>
    </submittedName>
</protein>
<dbReference type="CDD" id="cd06262">
    <property type="entry name" value="metallo-hydrolase-like_MBL-fold"/>
    <property type="match status" value="1"/>
</dbReference>
<name>A0A4U6QJJ7_9ACTN</name>
<sequence>MLIAGFPAGSFQANCYVLAPSAGADLPAPCVVIDPGEGALEPLARVLADHHLRPVAVLVTHGHLDHTASAAAAGREYGVPVGIHPGDEYMLADPGAALSAQLRAALSAAGDAWSEGVQPDEVRLLADGEELGLADLPLSVVHVPGHTPGSVTYRLAGESPDPAAGTPGRPELLFTGDTLFAGSIGRTDLAGGSMPQEVVSIADRLLTRPDDAVIAPGHGPTSTVAAERAGNPFLRPPAIAQARAELAAGPGA</sequence>
<dbReference type="Proteomes" id="UP000306985">
    <property type="component" value="Unassembled WGS sequence"/>
</dbReference>
<dbReference type="InterPro" id="IPR036866">
    <property type="entry name" value="RibonucZ/Hydroxyglut_hydro"/>
</dbReference>
<feature type="domain" description="Metallo-beta-lactamase" evidence="5">
    <location>
        <begin position="12"/>
        <end position="218"/>
    </location>
</feature>
<dbReference type="EMBL" id="SZZH01000001">
    <property type="protein sequence ID" value="TKV60369.1"/>
    <property type="molecule type" value="Genomic_DNA"/>
</dbReference>
<comment type="cofactor">
    <cofactor evidence="1">
        <name>Zn(2+)</name>
        <dbReference type="ChEBI" id="CHEBI:29105"/>
    </cofactor>
</comment>
<dbReference type="Pfam" id="PF00753">
    <property type="entry name" value="Lactamase_B"/>
    <property type="match status" value="1"/>
</dbReference>
<evidence type="ECO:0000313" key="6">
    <source>
        <dbReference type="EMBL" id="TKV60369.1"/>
    </source>
</evidence>
<evidence type="ECO:0000256" key="3">
    <source>
        <dbReference type="ARBA" id="ARBA00022801"/>
    </source>
</evidence>
<keyword evidence="4" id="KW-0862">Zinc</keyword>
<keyword evidence="7" id="KW-1185">Reference proteome</keyword>
<dbReference type="InterPro" id="IPR051453">
    <property type="entry name" value="MBL_Glyoxalase_II"/>
</dbReference>
<dbReference type="GO" id="GO:0046872">
    <property type="term" value="F:metal ion binding"/>
    <property type="evidence" value="ECO:0007669"/>
    <property type="project" value="UniProtKB-KW"/>
</dbReference>
<dbReference type="Gene3D" id="3.60.15.10">
    <property type="entry name" value="Ribonuclease Z/Hydroxyacylglutathione hydrolase-like"/>
    <property type="match status" value="1"/>
</dbReference>
<dbReference type="AlphaFoldDB" id="A0A4U6QJJ7"/>
<gene>
    <name evidence="6" type="ORF">FDO65_01230</name>
</gene>
<dbReference type="SUPFAM" id="SSF56281">
    <property type="entry name" value="Metallo-hydrolase/oxidoreductase"/>
    <property type="match status" value="1"/>
</dbReference>
<reference evidence="6 7" key="1">
    <citation type="submission" date="2019-05" db="EMBL/GenBank/DDBJ databases">
        <title>Nakamurella sp. N5BH11, whole genome shotgun sequence.</title>
        <authorList>
            <person name="Tuo L."/>
        </authorList>
    </citation>
    <scope>NUCLEOTIDE SEQUENCE [LARGE SCALE GENOMIC DNA]</scope>
    <source>
        <strain evidence="6 7">N5BH11</strain>
    </source>
</reference>
<evidence type="ECO:0000256" key="4">
    <source>
        <dbReference type="ARBA" id="ARBA00022833"/>
    </source>
</evidence>
<evidence type="ECO:0000313" key="7">
    <source>
        <dbReference type="Proteomes" id="UP000306985"/>
    </source>
</evidence>
<dbReference type="GO" id="GO:0016787">
    <property type="term" value="F:hydrolase activity"/>
    <property type="evidence" value="ECO:0007669"/>
    <property type="project" value="UniProtKB-KW"/>
</dbReference>
<keyword evidence="2" id="KW-0479">Metal-binding</keyword>
<evidence type="ECO:0000259" key="5">
    <source>
        <dbReference type="SMART" id="SM00849"/>
    </source>
</evidence>
<dbReference type="OrthoDB" id="9802991at2"/>
<keyword evidence="3 6" id="KW-0378">Hydrolase</keyword>
<comment type="caution">
    <text evidence="6">The sequence shown here is derived from an EMBL/GenBank/DDBJ whole genome shotgun (WGS) entry which is preliminary data.</text>
</comment>
<dbReference type="InterPro" id="IPR001279">
    <property type="entry name" value="Metallo-B-lactamas"/>
</dbReference>
<organism evidence="6 7">
    <name type="scientific">Nakamurella flava</name>
    <dbReference type="NCBI Taxonomy" id="2576308"/>
    <lineage>
        <taxon>Bacteria</taxon>
        <taxon>Bacillati</taxon>
        <taxon>Actinomycetota</taxon>
        <taxon>Actinomycetes</taxon>
        <taxon>Nakamurellales</taxon>
        <taxon>Nakamurellaceae</taxon>
        <taxon>Nakamurella</taxon>
    </lineage>
</organism>